<proteinExistence type="predicted"/>
<organism evidence="1 2">
    <name type="scientific">Endozoicomonas gorgoniicola</name>
    <dbReference type="NCBI Taxonomy" id="1234144"/>
    <lineage>
        <taxon>Bacteria</taxon>
        <taxon>Pseudomonadati</taxon>
        <taxon>Pseudomonadota</taxon>
        <taxon>Gammaproteobacteria</taxon>
        <taxon>Oceanospirillales</taxon>
        <taxon>Endozoicomonadaceae</taxon>
        <taxon>Endozoicomonas</taxon>
    </lineage>
</organism>
<sequence length="138" mass="15459">MSDTARWEGYLYKAVKGAHPAIQQGICREYWEDQIDESVSNLRFLLTLHSSGPWTMTRMDKSLGLHGSPQYLFENRSPDNPLKSIDPDKALSVTEWGGLTRMNTISWDSSDEHGSAANLSYDDGELGEVTLPPINKNT</sequence>
<evidence type="ECO:0000313" key="1">
    <source>
        <dbReference type="EMBL" id="MCW7552050.1"/>
    </source>
</evidence>
<evidence type="ECO:0000313" key="2">
    <source>
        <dbReference type="Proteomes" id="UP001209854"/>
    </source>
</evidence>
<reference evidence="1 2" key="1">
    <citation type="submission" date="2022-10" db="EMBL/GenBank/DDBJ databases">
        <title>High-quality genome sequences of two octocoral-associated bacteria, Endozoicomonas euniceicola EF212 and Endozoicomonas gorgoniicola PS125.</title>
        <authorList>
            <person name="Chiou Y.-J."/>
            <person name="Chen Y.-H."/>
        </authorList>
    </citation>
    <scope>NUCLEOTIDE SEQUENCE [LARGE SCALE GENOMIC DNA]</scope>
    <source>
        <strain evidence="1 2">PS125</strain>
    </source>
</reference>
<gene>
    <name evidence="1" type="ORF">NX722_05210</name>
</gene>
<comment type="caution">
    <text evidence="1">The sequence shown here is derived from an EMBL/GenBank/DDBJ whole genome shotgun (WGS) entry which is preliminary data.</text>
</comment>
<keyword evidence="2" id="KW-1185">Reference proteome</keyword>
<dbReference type="RefSeq" id="WP_262567031.1">
    <property type="nucleotide sequence ID" value="NZ_JAPFCC010000001.1"/>
</dbReference>
<accession>A0ABT3MRQ7</accession>
<dbReference type="EMBL" id="JAPFCC010000001">
    <property type="protein sequence ID" value="MCW7552050.1"/>
    <property type="molecule type" value="Genomic_DNA"/>
</dbReference>
<protein>
    <submittedName>
        <fullName evidence="1">Uncharacterized protein</fullName>
    </submittedName>
</protein>
<name>A0ABT3MRQ7_9GAMM</name>
<dbReference type="Proteomes" id="UP001209854">
    <property type="component" value="Unassembled WGS sequence"/>
</dbReference>